<keyword evidence="9" id="KW-1185">Reference proteome</keyword>
<evidence type="ECO:0000256" key="2">
    <source>
        <dbReference type="ARBA" id="ARBA00023015"/>
    </source>
</evidence>
<sequence>MEVRFGLLGEVTAHVGGRPVDLGPARQRCVLAALAVDANRVVPLDTLVERVWGAATPRRGPAALHSYISRLRQALAGSAEVDLVRRSGGYALVVRDDRDVDLHRFRELAGRADAASLTEALGLWRGEPLDGLTGDWAAAERVRLRRERLTAEHDLVDVVLRAGGGGELVADLAERAARHPLDERVAGQYLTALHRAGRRADALEHYERLRRRLADELGTDPSAPLRDLHRRIVDDDERPGTTRAPVPRQLPAAPRPFTGRGRELDALTAALDRGSAGRTVVISAIAGAGGIGKTWLALHWAHRHVDRFPDGQLFVDLRGFSPDSTPMAPAAALRGFLAALGVEPTRLPVEPHAQAALFRSLVVDQRMLIVADNAADAAQVTPLLPGGDSCTVLVTSRRRLPSLIAGHGARHVPLDALSDDESRALLTARLGSGRVGAEPAAVAELIRLCGGFPLALGIVASRAHTQLDQPLAALADELRDLGLGALDEDDPTAGLPAVLSWSYRALPADQAAAFALLGTAPGPDIGLPATASLTGLSPRGTKAVLRGLEQASLLTQDTGGRYHMHDLIRAYAAGIAQRDLDERTRLAGLRRVLDFYAHTAHAAAVLLHPDRPAIHREPPAPGVRPQPVPDVPAAVAWFDAEHRALLAAQRTAEAAGWHRLVWLLAWTLTTFQQRRGHRDDQLATWRTGLAAAEHLPDPADHVLAHRLVGLAYSNLLRHDEAIGHLREALALAERHGDTMQQAENHRVLAGVWDLSGDNRSALEHSVRALDLFRALGEPVGEADALNDVGWYAAQLGEYDTARDHCRAALALYRRHDDQAGEAAASDSLGYIAHHTGAHAEAVHHYERALTLYRDHGNTFSVANTLDDLGHPHLALGRPDLARAVWREALELFRAQDRAADAERVERQLDTTH</sequence>
<dbReference type="GO" id="GO:0003677">
    <property type="term" value="F:DNA binding"/>
    <property type="evidence" value="ECO:0007669"/>
    <property type="project" value="UniProtKB-UniRule"/>
</dbReference>
<dbReference type="InterPro" id="IPR019734">
    <property type="entry name" value="TPR_rpt"/>
</dbReference>
<dbReference type="InterPro" id="IPR005158">
    <property type="entry name" value="BTAD"/>
</dbReference>
<dbReference type="Gene3D" id="1.10.10.10">
    <property type="entry name" value="Winged helix-like DNA-binding domain superfamily/Winged helix DNA-binding domain"/>
    <property type="match status" value="1"/>
</dbReference>
<dbReference type="InterPro" id="IPR036388">
    <property type="entry name" value="WH-like_DNA-bd_sf"/>
</dbReference>
<dbReference type="OrthoDB" id="3275754at2"/>
<dbReference type="GO" id="GO:0043531">
    <property type="term" value="F:ADP binding"/>
    <property type="evidence" value="ECO:0007669"/>
    <property type="project" value="InterPro"/>
</dbReference>
<keyword evidence="2" id="KW-0805">Transcription regulation</keyword>
<dbReference type="CDD" id="cd15831">
    <property type="entry name" value="BTAD"/>
    <property type="match status" value="1"/>
</dbReference>
<dbReference type="InterPro" id="IPR001867">
    <property type="entry name" value="OmpR/PhoB-type_DNA-bd"/>
</dbReference>
<evidence type="ECO:0000256" key="1">
    <source>
        <dbReference type="ARBA" id="ARBA00005820"/>
    </source>
</evidence>
<dbReference type="Pfam" id="PF03704">
    <property type="entry name" value="BTAD"/>
    <property type="match status" value="1"/>
</dbReference>
<feature type="region of interest" description="Disordered" evidence="6">
    <location>
        <begin position="220"/>
        <end position="259"/>
    </location>
</feature>
<evidence type="ECO:0000256" key="3">
    <source>
        <dbReference type="ARBA" id="ARBA00023125"/>
    </source>
</evidence>
<reference evidence="8 9" key="1">
    <citation type="journal article" date="2012" name="BMC Genomics">
        <title>Complete genome sequence of Saccharothrix espanaensis DSM 44229T and comparison to the other completely sequenced Pseudonocardiaceae.</title>
        <authorList>
            <person name="Strobel T."/>
            <person name="Al-Dilaimi A."/>
            <person name="Blom J."/>
            <person name="Gessner A."/>
            <person name="Kalinowski J."/>
            <person name="Luzhetska M."/>
            <person name="Puhler A."/>
            <person name="Szczepanowski R."/>
            <person name="Bechthold A."/>
            <person name="Ruckert C."/>
        </authorList>
    </citation>
    <scope>NUCLEOTIDE SEQUENCE [LARGE SCALE GENOMIC DNA]</scope>
    <source>
        <strain evidence="9">ATCC 51144 / DSM 44229 / JCM 9112 / NBRC 15066 / NRRL 15764</strain>
    </source>
</reference>
<evidence type="ECO:0000256" key="6">
    <source>
        <dbReference type="SAM" id="MobiDB-lite"/>
    </source>
</evidence>
<dbReference type="KEGG" id="sesp:BN6_23500"/>
<feature type="DNA-binding region" description="OmpR/PhoB-type" evidence="5">
    <location>
        <begin position="1"/>
        <end position="94"/>
    </location>
</feature>
<dbReference type="PROSITE" id="PS51755">
    <property type="entry name" value="OMPR_PHOB"/>
    <property type="match status" value="1"/>
</dbReference>
<name>K0JZH4_SACES</name>
<evidence type="ECO:0000256" key="5">
    <source>
        <dbReference type="PROSITE-ProRule" id="PRU01091"/>
    </source>
</evidence>
<dbReference type="SMART" id="SM00028">
    <property type="entry name" value="TPR"/>
    <property type="match status" value="4"/>
</dbReference>
<comment type="similarity">
    <text evidence="1">Belongs to the AfsR/DnrI/RedD regulatory family.</text>
</comment>
<evidence type="ECO:0000256" key="4">
    <source>
        <dbReference type="ARBA" id="ARBA00023163"/>
    </source>
</evidence>
<dbReference type="Proteomes" id="UP000006281">
    <property type="component" value="Chromosome"/>
</dbReference>
<proteinExistence type="inferred from homology"/>
<keyword evidence="3 5" id="KW-0238">DNA-binding</keyword>
<gene>
    <name evidence="8" type="ordered locus">BN6_23500</name>
</gene>
<dbReference type="BioCyc" id="SESP1179773:BN6_RS11425-MONOMER"/>
<dbReference type="Gene3D" id="3.40.50.300">
    <property type="entry name" value="P-loop containing nucleotide triphosphate hydrolases"/>
    <property type="match status" value="1"/>
</dbReference>
<dbReference type="InterPro" id="IPR027417">
    <property type="entry name" value="P-loop_NTPase"/>
</dbReference>
<dbReference type="STRING" id="1179773.BN6_23500"/>
<keyword evidence="4" id="KW-0804">Transcription</keyword>
<dbReference type="HOGENOM" id="CLU_004665_2_0_11"/>
<dbReference type="SMART" id="SM01043">
    <property type="entry name" value="BTAD"/>
    <property type="match status" value="1"/>
</dbReference>
<dbReference type="AlphaFoldDB" id="K0JZH4"/>
<dbReference type="Pfam" id="PF13424">
    <property type="entry name" value="TPR_12"/>
    <property type="match status" value="1"/>
</dbReference>
<feature type="domain" description="OmpR/PhoB-type" evidence="7">
    <location>
        <begin position="1"/>
        <end position="94"/>
    </location>
</feature>
<dbReference type="PANTHER" id="PTHR35807">
    <property type="entry name" value="TRANSCRIPTIONAL REGULATOR REDD-RELATED"/>
    <property type="match status" value="1"/>
</dbReference>
<dbReference type="InterPro" id="IPR011990">
    <property type="entry name" value="TPR-like_helical_dom_sf"/>
</dbReference>
<dbReference type="eggNOG" id="COG3629">
    <property type="taxonomic scope" value="Bacteria"/>
</dbReference>
<dbReference type="SUPFAM" id="SSF48452">
    <property type="entry name" value="TPR-like"/>
    <property type="match status" value="2"/>
</dbReference>
<dbReference type="SUPFAM" id="SSF52540">
    <property type="entry name" value="P-loop containing nucleoside triphosphate hydrolases"/>
    <property type="match status" value="1"/>
</dbReference>
<dbReference type="SMART" id="SM00862">
    <property type="entry name" value="Trans_reg_C"/>
    <property type="match status" value="1"/>
</dbReference>
<dbReference type="InterPro" id="IPR051677">
    <property type="entry name" value="AfsR-DnrI-RedD_regulator"/>
</dbReference>
<dbReference type="GO" id="GO:0006355">
    <property type="term" value="P:regulation of DNA-templated transcription"/>
    <property type="evidence" value="ECO:0007669"/>
    <property type="project" value="InterPro"/>
</dbReference>
<dbReference type="EMBL" id="HE804045">
    <property type="protein sequence ID" value="CCH29668.1"/>
    <property type="molecule type" value="Genomic_DNA"/>
</dbReference>
<evidence type="ECO:0000259" key="7">
    <source>
        <dbReference type="PROSITE" id="PS51755"/>
    </source>
</evidence>
<dbReference type="RefSeq" id="WP_015099780.1">
    <property type="nucleotide sequence ID" value="NC_019673.1"/>
</dbReference>
<dbReference type="GO" id="GO:0000160">
    <property type="term" value="P:phosphorelay signal transduction system"/>
    <property type="evidence" value="ECO:0007669"/>
    <property type="project" value="InterPro"/>
</dbReference>
<dbReference type="Gene3D" id="1.25.40.10">
    <property type="entry name" value="Tetratricopeptide repeat domain"/>
    <property type="match status" value="2"/>
</dbReference>
<dbReference type="SUPFAM" id="SSF46894">
    <property type="entry name" value="C-terminal effector domain of the bipartite response regulators"/>
    <property type="match status" value="1"/>
</dbReference>
<organism evidence="8 9">
    <name type="scientific">Saccharothrix espanaensis (strain ATCC 51144 / DSM 44229 / JCM 9112 / NBRC 15066 / NRRL 15764)</name>
    <dbReference type="NCBI Taxonomy" id="1179773"/>
    <lineage>
        <taxon>Bacteria</taxon>
        <taxon>Bacillati</taxon>
        <taxon>Actinomycetota</taxon>
        <taxon>Actinomycetes</taxon>
        <taxon>Pseudonocardiales</taxon>
        <taxon>Pseudonocardiaceae</taxon>
        <taxon>Saccharothrix</taxon>
    </lineage>
</organism>
<dbReference type="Pfam" id="PF00486">
    <property type="entry name" value="Trans_reg_C"/>
    <property type="match status" value="1"/>
</dbReference>
<dbReference type="PATRIC" id="fig|1179773.3.peg.2349"/>
<protein>
    <submittedName>
        <fullName evidence="8">Transcriptional regulator, SARP family</fullName>
    </submittedName>
</protein>
<dbReference type="eggNOG" id="COG3903">
    <property type="taxonomic scope" value="Bacteria"/>
</dbReference>
<evidence type="ECO:0000313" key="8">
    <source>
        <dbReference type="EMBL" id="CCH29668.1"/>
    </source>
</evidence>
<evidence type="ECO:0000313" key="9">
    <source>
        <dbReference type="Proteomes" id="UP000006281"/>
    </source>
</evidence>
<dbReference type="PRINTS" id="PR00364">
    <property type="entry name" value="DISEASERSIST"/>
</dbReference>
<accession>K0JZH4</accession>
<dbReference type="InterPro" id="IPR016032">
    <property type="entry name" value="Sig_transdc_resp-reg_C-effctor"/>
</dbReference>
<dbReference type="PANTHER" id="PTHR35807:SF1">
    <property type="entry name" value="TRANSCRIPTIONAL REGULATOR REDD"/>
    <property type="match status" value="1"/>
</dbReference>